<gene>
    <name evidence="4" type="ORF">IFO71_16145</name>
</gene>
<dbReference type="Proteomes" id="UP000613768">
    <property type="component" value="Unassembled WGS sequence"/>
</dbReference>
<dbReference type="Gene3D" id="1.25.40.20">
    <property type="entry name" value="Ankyrin repeat-containing domain"/>
    <property type="match status" value="2"/>
</dbReference>
<dbReference type="PROSITE" id="PS50088">
    <property type="entry name" value="ANK_REPEAT"/>
    <property type="match status" value="1"/>
</dbReference>
<dbReference type="EMBL" id="JACYTR010000046">
    <property type="protein sequence ID" value="MBD8527275.1"/>
    <property type="molecule type" value="Genomic_DNA"/>
</dbReference>
<evidence type="ECO:0000313" key="4">
    <source>
        <dbReference type="EMBL" id="MBD8527275.1"/>
    </source>
</evidence>
<accession>A0AAW3ZQT3</accession>
<reference evidence="4 5" key="1">
    <citation type="submission" date="2020-09" db="EMBL/GenBank/DDBJ databases">
        <title>Pseudoxanthomonas sp. CAU 1598 isolated from sand of Yaerae Beach.</title>
        <authorList>
            <person name="Kim W."/>
        </authorList>
    </citation>
    <scope>NUCLEOTIDE SEQUENCE [LARGE SCALE GENOMIC DNA]</scope>
    <source>
        <strain evidence="4 5">CAU 1598</strain>
    </source>
</reference>
<feature type="repeat" description="ANK" evidence="3">
    <location>
        <begin position="146"/>
        <end position="180"/>
    </location>
</feature>
<dbReference type="RefSeq" id="WP_192030697.1">
    <property type="nucleotide sequence ID" value="NZ_JACYTR010000046.1"/>
</dbReference>
<organism evidence="4 5">
    <name type="scientific">Pseudomarimonas arenosa</name>
    <dbReference type="NCBI Taxonomy" id="2774145"/>
    <lineage>
        <taxon>Bacteria</taxon>
        <taxon>Pseudomonadati</taxon>
        <taxon>Pseudomonadota</taxon>
        <taxon>Gammaproteobacteria</taxon>
        <taxon>Lysobacterales</taxon>
        <taxon>Lysobacteraceae</taxon>
        <taxon>Pseudomarimonas</taxon>
    </lineage>
</organism>
<dbReference type="PANTHER" id="PTHR24173">
    <property type="entry name" value="ANKYRIN REPEAT CONTAINING"/>
    <property type="match status" value="1"/>
</dbReference>
<dbReference type="PANTHER" id="PTHR24173:SF74">
    <property type="entry name" value="ANKYRIN REPEAT DOMAIN-CONTAINING PROTEIN 16"/>
    <property type="match status" value="1"/>
</dbReference>
<protein>
    <submittedName>
        <fullName evidence="4">Ankyrin repeat domain-containing protein</fullName>
    </submittedName>
</protein>
<evidence type="ECO:0000256" key="1">
    <source>
        <dbReference type="ARBA" id="ARBA00022737"/>
    </source>
</evidence>
<dbReference type="AlphaFoldDB" id="A0AAW3ZQT3"/>
<evidence type="ECO:0000256" key="2">
    <source>
        <dbReference type="ARBA" id="ARBA00023043"/>
    </source>
</evidence>
<keyword evidence="2 3" id="KW-0040">ANK repeat</keyword>
<sequence length="252" mass="27228">MDKLTSTPAAKRKFFEAIREDNVAAIRDMLAQGASVSKRIYRKTNNEAFGPALYAVKCGSGAALAILLEAGADLREVSTTTKRNALMYAAANGDAAMLMRLLALGFDARQVDASGATALMHAAKQGKAATVSALLARSDIDAQDREGNTALHHAASGLRKNRTAMRVLVEAGAALDIKNSRGQTALERYEVALDIKNRRARDPQDAQEDYWAGLDTKKSTASECGALARDMLIWSAAERDTKRAMGQRRMRL</sequence>
<dbReference type="Pfam" id="PF12796">
    <property type="entry name" value="Ank_2"/>
    <property type="match status" value="1"/>
</dbReference>
<proteinExistence type="predicted"/>
<dbReference type="InterPro" id="IPR036770">
    <property type="entry name" value="Ankyrin_rpt-contain_sf"/>
</dbReference>
<evidence type="ECO:0000313" key="5">
    <source>
        <dbReference type="Proteomes" id="UP000613768"/>
    </source>
</evidence>
<dbReference type="SUPFAM" id="SSF48403">
    <property type="entry name" value="Ankyrin repeat"/>
    <property type="match status" value="1"/>
</dbReference>
<keyword evidence="5" id="KW-1185">Reference proteome</keyword>
<dbReference type="PROSITE" id="PS50297">
    <property type="entry name" value="ANK_REP_REGION"/>
    <property type="match status" value="1"/>
</dbReference>
<dbReference type="SMART" id="SM00248">
    <property type="entry name" value="ANK"/>
    <property type="match status" value="4"/>
</dbReference>
<dbReference type="InterPro" id="IPR002110">
    <property type="entry name" value="Ankyrin_rpt"/>
</dbReference>
<name>A0AAW3ZQT3_9GAMM</name>
<keyword evidence="1" id="KW-0677">Repeat</keyword>
<evidence type="ECO:0000256" key="3">
    <source>
        <dbReference type="PROSITE-ProRule" id="PRU00023"/>
    </source>
</evidence>
<comment type="caution">
    <text evidence="4">The sequence shown here is derived from an EMBL/GenBank/DDBJ whole genome shotgun (WGS) entry which is preliminary data.</text>
</comment>